<feature type="domain" description="Prokaryotic E2 family B" evidence="2">
    <location>
        <begin position="31"/>
        <end position="135"/>
    </location>
</feature>
<accession>A0A0U1QNZ4</accession>
<dbReference type="InterPro" id="IPR032701">
    <property type="entry name" value="Prok-E2_B_dom"/>
</dbReference>
<name>A0A0U1QNZ4_9BACL</name>
<dbReference type="RefSeq" id="WP_010025328.1">
    <property type="nucleotide sequence ID" value="NZ_AFVQ02000095.1"/>
</dbReference>
<dbReference type="STRING" id="1069536.SINU_07655"/>
<dbReference type="Pfam" id="PF00899">
    <property type="entry name" value="ThiF"/>
    <property type="match status" value="1"/>
</dbReference>
<reference evidence="3 4" key="1">
    <citation type="journal article" date="2011" name="J. Bacteriol.">
        <title>Draft genome sequence of Sporolactobacillus inulinus strain CASD, an efficient D-lactic acid-producing bacterium with high-concentration lactate tolerance capability.</title>
        <authorList>
            <person name="Yu B."/>
            <person name="Su F."/>
            <person name="Wang L."/>
            <person name="Xu K."/>
            <person name="Zhao B."/>
            <person name="Xu P."/>
        </authorList>
    </citation>
    <scope>NUCLEOTIDE SEQUENCE [LARGE SCALE GENOMIC DNA]</scope>
    <source>
        <strain evidence="3 4">CASD</strain>
    </source>
</reference>
<dbReference type="Gene3D" id="3.40.50.720">
    <property type="entry name" value="NAD(P)-binding Rossmann-like Domain"/>
    <property type="match status" value="1"/>
</dbReference>
<gene>
    <name evidence="3" type="ORF">SINU_07655</name>
</gene>
<evidence type="ECO:0000313" key="4">
    <source>
        <dbReference type="Proteomes" id="UP000035553"/>
    </source>
</evidence>
<comment type="caution">
    <text evidence="3">The sequence shown here is derived from an EMBL/GenBank/DDBJ whole genome shotgun (WGS) entry which is preliminary data.</text>
</comment>
<dbReference type="GO" id="GO:0008641">
    <property type="term" value="F:ubiquitin-like modifier activating enzyme activity"/>
    <property type="evidence" value="ECO:0007669"/>
    <property type="project" value="InterPro"/>
</dbReference>
<dbReference type="Pfam" id="PF14461">
    <property type="entry name" value="Prok-E2_B"/>
    <property type="match status" value="1"/>
</dbReference>
<dbReference type="AlphaFoldDB" id="A0A0U1QNZ4"/>
<sequence length="471" mass="54666">MNFIKILSTRLSDITIYNGELSKQKNWENSSVSLIGNYTFNKVSFRIVFYVDKKFPFSLPRYYIDNYLDLSNMLPHIEKNGFVCYTESNNILLDYSRPEEIVAESLNRALNLIEIGIKKLNKEDLRTEFLSYWMLLDGCIPADSFIKVDNLIRTIGYTFLSDHFIFYDTNDSNEVAMIKAIYNNEITKNQRFPALYVPLRKNQIFPFNFKKKLSISWIKDVIFHNISSSSKHYLNNYFKRINFRQSIVLVSIPVSESNIALIGFWFKRKTAIPHYKNTAHPLKTNMSNFIVEPISLKRYDQDFLIERTSRETLYRDQCVAIVGLGSVGSKVAMEVSRLGVKRIKMIDDDFLDIDNIYRHEAGASSLFKGGSSQLKIDVLEEKILRDFPDADIECEGINVLNIFNERPDYFDDCDCVIVCVGDTMTSLKLNQIFKKRNITCIYGWLDPYGIGGHLLVINPFLRGCYQCLYCI</sequence>
<dbReference type="OrthoDB" id="4088010at2"/>
<dbReference type="InterPro" id="IPR000594">
    <property type="entry name" value="ThiF_NAD_FAD-bd"/>
</dbReference>
<keyword evidence="4" id="KW-1185">Reference proteome</keyword>
<proteinExistence type="predicted"/>
<evidence type="ECO:0000259" key="1">
    <source>
        <dbReference type="Pfam" id="PF00899"/>
    </source>
</evidence>
<organism evidence="3 4">
    <name type="scientific">Sporolactobacillus inulinus CASD</name>
    <dbReference type="NCBI Taxonomy" id="1069536"/>
    <lineage>
        <taxon>Bacteria</taxon>
        <taxon>Bacillati</taxon>
        <taxon>Bacillota</taxon>
        <taxon>Bacilli</taxon>
        <taxon>Bacillales</taxon>
        <taxon>Sporolactobacillaceae</taxon>
        <taxon>Sporolactobacillus</taxon>
    </lineage>
</organism>
<dbReference type="EMBL" id="AFVQ02000095">
    <property type="protein sequence ID" value="KLI02520.1"/>
    <property type="molecule type" value="Genomic_DNA"/>
</dbReference>
<dbReference type="Proteomes" id="UP000035553">
    <property type="component" value="Unassembled WGS sequence"/>
</dbReference>
<protein>
    <submittedName>
        <fullName evidence="3">Uncharacterized protein</fullName>
    </submittedName>
</protein>
<dbReference type="InterPro" id="IPR035985">
    <property type="entry name" value="Ubiquitin-activating_enz"/>
</dbReference>
<feature type="domain" description="THIF-type NAD/FAD binding fold" evidence="1">
    <location>
        <begin position="315"/>
        <end position="469"/>
    </location>
</feature>
<evidence type="ECO:0000259" key="2">
    <source>
        <dbReference type="Pfam" id="PF14461"/>
    </source>
</evidence>
<dbReference type="SUPFAM" id="SSF69572">
    <property type="entry name" value="Activating enzymes of the ubiquitin-like proteins"/>
    <property type="match status" value="1"/>
</dbReference>
<evidence type="ECO:0000313" key="3">
    <source>
        <dbReference type="EMBL" id="KLI02520.1"/>
    </source>
</evidence>